<dbReference type="SUPFAM" id="SSF54001">
    <property type="entry name" value="Cysteine proteinases"/>
    <property type="match status" value="1"/>
</dbReference>
<dbReference type="PANTHER" id="PTHR12606">
    <property type="entry name" value="SENTRIN/SUMO-SPECIFIC PROTEASE"/>
    <property type="match status" value="1"/>
</dbReference>
<feature type="domain" description="Ubiquitin-like protease family profile" evidence="5">
    <location>
        <begin position="177"/>
        <end position="328"/>
    </location>
</feature>
<evidence type="ECO:0000256" key="1">
    <source>
        <dbReference type="ARBA" id="ARBA00005234"/>
    </source>
</evidence>
<evidence type="ECO:0000259" key="5">
    <source>
        <dbReference type="PROSITE" id="PS50600"/>
    </source>
</evidence>
<dbReference type="Pfam" id="PF02902">
    <property type="entry name" value="Peptidase_C48"/>
    <property type="match status" value="1"/>
</dbReference>
<dbReference type="InterPro" id="IPR038765">
    <property type="entry name" value="Papain-like_cys_pep_sf"/>
</dbReference>
<keyword evidence="2" id="KW-0645">Protease</keyword>
<organism evidence="6 7">
    <name type="scientific">Frankliniella occidentalis</name>
    <name type="common">Western flower thrips</name>
    <name type="synonym">Euthrips occidentalis</name>
    <dbReference type="NCBI Taxonomy" id="133901"/>
    <lineage>
        <taxon>Eukaryota</taxon>
        <taxon>Metazoa</taxon>
        <taxon>Ecdysozoa</taxon>
        <taxon>Arthropoda</taxon>
        <taxon>Hexapoda</taxon>
        <taxon>Insecta</taxon>
        <taxon>Pterygota</taxon>
        <taxon>Neoptera</taxon>
        <taxon>Paraneoptera</taxon>
        <taxon>Thysanoptera</taxon>
        <taxon>Terebrantia</taxon>
        <taxon>Thripoidea</taxon>
        <taxon>Thripidae</taxon>
        <taxon>Frankliniella</taxon>
    </lineage>
</organism>
<protein>
    <submittedName>
        <fullName evidence="7">Uncharacterized protein LOC127750054</fullName>
    </submittedName>
</protein>
<dbReference type="GO" id="GO:0006508">
    <property type="term" value="P:proteolysis"/>
    <property type="evidence" value="ECO:0007669"/>
    <property type="project" value="UniProtKB-KW"/>
</dbReference>
<dbReference type="OrthoDB" id="1939479at2759"/>
<dbReference type="Proteomes" id="UP000504606">
    <property type="component" value="Unplaced"/>
</dbReference>
<evidence type="ECO:0000313" key="7">
    <source>
        <dbReference type="RefSeq" id="XP_052126549.1"/>
    </source>
</evidence>
<dbReference type="Gene3D" id="3.40.395.10">
    <property type="entry name" value="Adenoviral Proteinase, Chain A"/>
    <property type="match status" value="2"/>
</dbReference>
<accession>A0A9C6UAE2</accession>
<dbReference type="InterPro" id="IPR003653">
    <property type="entry name" value="Peptidase_C48_C"/>
</dbReference>
<evidence type="ECO:0000256" key="2">
    <source>
        <dbReference type="ARBA" id="ARBA00022670"/>
    </source>
</evidence>
<name>A0A9C6UAE2_FRAOC</name>
<gene>
    <name evidence="7" type="primary">LOC127750054</name>
</gene>
<dbReference type="GO" id="GO:0016929">
    <property type="term" value="F:deSUMOylase activity"/>
    <property type="evidence" value="ECO:0007669"/>
    <property type="project" value="TreeGrafter"/>
</dbReference>
<dbReference type="GO" id="GO:0016926">
    <property type="term" value="P:protein desumoylation"/>
    <property type="evidence" value="ECO:0007669"/>
    <property type="project" value="TreeGrafter"/>
</dbReference>
<dbReference type="KEGG" id="foc:127750054"/>
<keyword evidence="4" id="KW-0788">Thiol protease</keyword>
<sequence length="328" mass="37162">MQRKHQECLQEVRKYLQQCHLSVNGTEMNWSGWSSCHEVNVMVNHDHVMCSVLIAAYARRIIECSPCDFDKTHFESFRAHMMDEVAEKAESLPTTSDSTPINLEDALESPLLALCDALDTGVSPHNEKHPQGDVIVLSDNDEIESGEVPLYNDSNAGSLKDTLKLPDGTLLVTCSQYKVRVMDLRTLSGTTWLNDEVINFYFCLLRMHFSNGSSASVQSIPVQCLDSHLYTTLIKHSDRADSWYSHGKLLDVTTTFVPIHLGNHWCLCLARPDKKTITYYDNRGGRNTKGMEVVKSYMTRYAQRHGLPSIKWKILHATNILPQISNPY</sequence>
<comment type="similarity">
    <text evidence="1">Belongs to the peptidase C48 family.</text>
</comment>
<evidence type="ECO:0000256" key="4">
    <source>
        <dbReference type="ARBA" id="ARBA00022807"/>
    </source>
</evidence>
<dbReference type="GO" id="GO:0005634">
    <property type="term" value="C:nucleus"/>
    <property type="evidence" value="ECO:0007669"/>
    <property type="project" value="TreeGrafter"/>
</dbReference>
<dbReference type="PROSITE" id="PS50600">
    <property type="entry name" value="ULP_PROTEASE"/>
    <property type="match status" value="1"/>
</dbReference>
<dbReference type="GeneID" id="127750054"/>
<proteinExistence type="inferred from homology"/>
<dbReference type="AlphaFoldDB" id="A0A9C6UAE2"/>
<keyword evidence="3" id="KW-0378">Hydrolase</keyword>
<dbReference type="RefSeq" id="XP_052126549.1">
    <property type="nucleotide sequence ID" value="XM_052270589.1"/>
</dbReference>
<evidence type="ECO:0000313" key="6">
    <source>
        <dbReference type="Proteomes" id="UP000504606"/>
    </source>
</evidence>
<keyword evidence="6" id="KW-1185">Reference proteome</keyword>
<dbReference type="PANTHER" id="PTHR12606:SF141">
    <property type="entry name" value="GH15225P-RELATED"/>
    <property type="match status" value="1"/>
</dbReference>
<evidence type="ECO:0000256" key="3">
    <source>
        <dbReference type="ARBA" id="ARBA00022801"/>
    </source>
</evidence>
<reference evidence="7" key="1">
    <citation type="submission" date="2025-08" db="UniProtKB">
        <authorList>
            <consortium name="RefSeq"/>
        </authorList>
    </citation>
    <scope>IDENTIFICATION</scope>
    <source>
        <tissue evidence="7">Whole organism</tissue>
    </source>
</reference>